<name>A0A382XEK3_9ZZZZ</name>
<dbReference type="AlphaFoldDB" id="A0A382XEK3"/>
<reference evidence="1" key="1">
    <citation type="submission" date="2018-05" db="EMBL/GenBank/DDBJ databases">
        <authorList>
            <person name="Lanie J.A."/>
            <person name="Ng W.-L."/>
            <person name="Kazmierczak K.M."/>
            <person name="Andrzejewski T.M."/>
            <person name="Davidsen T.M."/>
            <person name="Wayne K.J."/>
            <person name="Tettelin H."/>
            <person name="Glass J.I."/>
            <person name="Rusch D."/>
            <person name="Podicherti R."/>
            <person name="Tsui H.-C.T."/>
            <person name="Winkler M.E."/>
        </authorList>
    </citation>
    <scope>NUCLEOTIDE SEQUENCE</scope>
</reference>
<gene>
    <name evidence="1" type="ORF">METZ01_LOCUS422451</name>
</gene>
<protein>
    <recommendedName>
        <fullName evidence="2">JmjC domain-containing protein</fullName>
    </recommendedName>
</protein>
<organism evidence="1">
    <name type="scientific">marine metagenome</name>
    <dbReference type="NCBI Taxonomy" id="408172"/>
    <lineage>
        <taxon>unclassified sequences</taxon>
        <taxon>metagenomes</taxon>
        <taxon>ecological metagenomes</taxon>
    </lineage>
</organism>
<dbReference type="InterPro" id="IPR012668">
    <property type="entry name" value="CHP02466"/>
</dbReference>
<proteinExistence type="predicted"/>
<dbReference type="Pfam" id="PF13759">
    <property type="entry name" value="2OG-FeII_Oxy_5"/>
    <property type="match status" value="1"/>
</dbReference>
<evidence type="ECO:0000313" key="1">
    <source>
        <dbReference type="EMBL" id="SVD69597.1"/>
    </source>
</evidence>
<dbReference type="EMBL" id="UINC01167216">
    <property type="protein sequence ID" value="SVD69597.1"/>
    <property type="molecule type" value="Genomic_DNA"/>
</dbReference>
<dbReference type="Gene3D" id="2.60.120.620">
    <property type="entry name" value="q2cbj1_9rhob like domain"/>
    <property type="match status" value="1"/>
</dbReference>
<accession>A0A382XEK3</accession>
<sequence>MNTPLFTKTFINSAILKGKFKEHQKIKKELLSLQKDAPGKSSVLNDAYYKDNITFTDWFHGSNLKRPWVKFFLQHFVPYWGSMATELGYGELRINKVWFQRYKKSSIHNWHVHGANYTGVYYLDFPKGSAATEFIDPKDNKTTFFNNIEEGDIIFFPCYVIHRSGLQEIDKQKTIISWNLDFVTVRKDLLHISDKKRGLL</sequence>
<evidence type="ECO:0008006" key="2">
    <source>
        <dbReference type="Google" id="ProtNLM"/>
    </source>
</evidence>